<proteinExistence type="predicted"/>
<dbReference type="Proteomes" id="UP000653454">
    <property type="component" value="Unassembled WGS sequence"/>
</dbReference>
<reference evidence="1" key="1">
    <citation type="submission" date="2020-11" db="EMBL/GenBank/DDBJ databases">
        <authorList>
            <person name="Whiteford S."/>
        </authorList>
    </citation>
    <scope>NUCLEOTIDE SEQUENCE</scope>
</reference>
<feature type="non-terminal residue" evidence="1">
    <location>
        <position position="90"/>
    </location>
</feature>
<dbReference type="EMBL" id="CAJHNJ030000077">
    <property type="protein sequence ID" value="CAG9134374.1"/>
    <property type="molecule type" value="Genomic_DNA"/>
</dbReference>
<dbReference type="AlphaFoldDB" id="A0A8S4G3F7"/>
<organism evidence="1 2">
    <name type="scientific">Plutella xylostella</name>
    <name type="common">Diamondback moth</name>
    <name type="synonym">Plutella maculipennis</name>
    <dbReference type="NCBI Taxonomy" id="51655"/>
    <lineage>
        <taxon>Eukaryota</taxon>
        <taxon>Metazoa</taxon>
        <taxon>Ecdysozoa</taxon>
        <taxon>Arthropoda</taxon>
        <taxon>Hexapoda</taxon>
        <taxon>Insecta</taxon>
        <taxon>Pterygota</taxon>
        <taxon>Neoptera</taxon>
        <taxon>Endopterygota</taxon>
        <taxon>Lepidoptera</taxon>
        <taxon>Glossata</taxon>
        <taxon>Ditrysia</taxon>
        <taxon>Yponomeutoidea</taxon>
        <taxon>Plutellidae</taxon>
        <taxon>Plutella</taxon>
    </lineage>
</organism>
<keyword evidence="2" id="KW-1185">Reference proteome</keyword>
<gene>
    <name evidence="1" type="ORF">PLXY2_LOCUS12626</name>
</gene>
<protein>
    <submittedName>
        <fullName evidence="1">(diamondback moth) hypothetical protein</fullName>
    </submittedName>
</protein>
<comment type="caution">
    <text evidence="1">The sequence shown here is derived from an EMBL/GenBank/DDBJ whole genome shotgun (WGS) entry which is preliminary data.</text>
</comment>
<evidence type="ECO:0000313" key="1">
    <source>
        <dbReference type="EMBL" id="CAG9134374.1"/>
    </source>
</evidence>
<evidence type="ECO:0000313" key="2">
    <source>
        <dbReference type="Proteomes" id="UP000653454"/>
    </source>
</evidence>
<sequence>LGGSPSKGDRLSVVSDVVGDSRDAGVADGSGLRGAVAQEQDGHGVGDERSAAVVGVDRDGSDLQRSHELVFLNLRLRAPGDTLQAACVGG</sequence>
<name>A0A8S4G3F7_PLUXY</name>
<accession>A0A8S4G3F7</accession>
<feature type="non-terminal residue" evidence="1">
    <location>
        <position position="1"/>
    </location>
</feature>